<gene>
    <name evidence="2" type="ORF">J2W84_002602</name>
</gene>
<comment type="caution">
    <text evidence="2">The sequence shown here is derived from an EMBL/GenBank/DDBJ whole genome shotgun (WGS) entry which is preliminary data.</text>
</comment>
<accession>A0ABU1QWL8</accession>
<feature type="region of interest" description="Disordered" evidence="1">
    <location>
        <begin position="114"/>
        <end position="143"/>
    </location>
</feature>
<evidence type="ECO:0000313" key="3">
    <source>
        <dbReference type="Proteomes" id="UP001264980"/>
    </source>
</evidence>
<proteinExistence type="predicted"/>
<reference evidence="2 3" key="1">
    <citation type="submission" date="2023-07" db="EMBL/GenBank/DDBJ databases">
        <title>Sorghum-associated microbial communities from plants grown in Nebraska, USA.</title>
        <authorList>
            <person name="Schachtman D."/>
        </authorList>
    </citation>
    <scope>NUCLEOTIDE SEQUENCE [LARGE SCALE GENOMIC DNA]</scope>
    <source>
        <strain evidence="2 3">BE57</strain>
    </source>
</reference>
<evidence type="ECO:0000313" key="2">
    <source>
        <dbReference type="EMBL" id="MDR6805556.1"/>
    </source>
</evidence>
<organism evidence="2 3">
    <name type="scientific">Dyadobacter fermentans</name>
    <dbReference type="NCBI Taxonomy" id="94254"/>
    <lineage>
        <taxon>Bacteria</taxon>
        <taxon>Pseudomonadati</taxon>
        <taxon>Bacteroidota</taxon>
        <taxon>Cytophagia</taxon>
        <taxon>Cytophagales</taxon>
        <taxon>Spirosomataceae</taxon>
        <taxon>Dyadobacter</taxon>
    </lineage>
</organism>
<dbReference type="Proteomes" id="UP001264980">
    <property type="component" value="Unassembled WGS sequence"/>
</dbReference>
<protein>
    <submittedName>
        <fullName evidence="2">Uncharacterized protein</fullName>
    </submittedName>
</protein>
<keyword evidence="3" id="KW-1185">Reference proteome</keyword>
<dbReference type="EMBL" id="JAVDTI010000002">
    <property type="protein sequence ID" value="MDR6805556.1"/>
    <property type="molecule type" value="Genomic_DNA"/>
</dbReference>
<evidence type="ECO:0000256" key="1">
    <source>
        <dbReference type="SAM" id="MobiDB-lite"/>
    </source>
</evidence>
<name>A0ABU1QWL8_9BACT</name>
<sequence>MNGYVICLKEHEAELVADQEVLRKAALDLIASYRNLQFELVCGSIEAAAKYIKDYFRAIGKCLVLAAYERIDWTYPTNRSRGKKNTRLQRVARQGAAAAAARLSILSDLRQKRAFSGGRSGRSHYTVGSGRRSLRSQKPAKPV</sequence>